<keyword evidence="5" id="KW-1185">Reference proteome</keyword>
<reference evidence="4 5" key="1">
    <citation type="submission" date="2018-11" db="EMBL/GenBank/DDBJ databases">
        <title>Sequencing the genomes of 1000 actinobacteria strains.</title>
        <authorList>
            <person name="Klenk H.-P."/>
        </authorList>
    </citation>
    <scope>NUCLEOTIDE SEQUENCE [LARGE SCALE GENOMIC DNA]</scope>
    <source>
        <strain evidence="4 5">DSM 44231</strain>
    </source>
</reference>
<dbReference type="RefSeq" id="WP_246038218.1">
    <property type="nucleotide sequence ID" value="NZ_RJKM01000001.1"/>
</dbReference>
<comment type="caution">
    <text evidence="4">The sequence shown here is derived from an EMBL/GenBank/DDBJ whole genome shotgun (WGS) entry which is preliminary data.</text>
</comment>
<dbReference type="InterPro" id="IPR028082">
    <property type="entry name" value="Peripla_BP_I"/>
</dbReference>
<protein>
    <submittedName>
        <fullName evidence="4">Substrate-binding family protein</fullName>
    </submittedName>
</protein>
<keyword evidence="2" id="KW-0732">Signal</keyword>
<dbReference type="EMBL" id="RJKM01000001">
    <property type="protein sequence ID" value="ROP42395.1"/>
    <property type="molecule type" value="Genomic_DNA"/>
</dbReference>
<name>A0A3N1HIV2_9PSEU</name>
<evidence type="ECO:0000313" key="5">
    <source>
        <dbReference type="Proteomes" id="UP000268727"/>
    </source>
</evidence>
<dbReference type="SUPFAM" id="SSF53822">
    <property type="entry name" value="Periplasmic binding protein-like I"/>
    <property type="match status" value="1"/>
</dbReference>
<dbReference type="PANTHER" id="PTHR30036:SF1">
    <property type="entry name" value="D-XYLOSE-BINDING PERIPLASMIC PROTEIN"/>
    <property type="match status" value="1"/>
</dbReference>
<proteinExistence type="predicted"/>
<evidence type="ECO:0000256" key="2">
    <source>
        <dbReference type="ARBA" id="ARBA00022729"/>
    </source>
</evidence>
<evidence type="ECO:0000256" key="1">
    <source>
        <dbReference type="ARBA" id="ARBA00004196"/>
    </source>
</evidence>
<dbReference type="InterPro" id="IPR050555">
    <property type="entry name" value="Bact_Solute-Bind_Prot2"/>
</dbReference>
<dbReference type="InterPro" id="IPR025997">
    <property type="entry name" value="SBP_2_dom"/>
</dbReference>
<evidence type="ECO:0000313" key="4">
    <source>
        <dbReference type="EMBL" id="ROP42395.1"/>
    </source>
</evidence>
<comment type="subcellular location">
    <subcellularLocation>
        <location evidence="1">Cell envelope</location>
    </subcellularLocation>
</comment>
<dbReference type="Pfam" id="PF13407">
    <property type="entry name" value="Peripla_BP_4"/>
    <property type="match status" value="1"/>
</dbReference>
<accession>A0A3N1HIV2</accession>
<dbReference type="GO" id="GO:0030246">
    <property type="term" value="F:carbohydrate binding"/>
    <property type="evidence" value="ECO:0007669"/>
    <property type="project" value="TreeGrafter"/>
</dbReference>
<organism evidence="4 5">
    <name type="scientific">Saccharothrix texasensis</name>
    <dbReference type="NCBI Taxonomy" id="103734"/>
    <lineage>
        <taxon>Bacteria</taxon>
        <taxon>Bacillati</taxon>
        <taxon>Actinomycetota</taxon>
        <taxon>Actinomycetes</taxon>
        <taxon>Pseudonocardiales</taxon>
        <taxon>Pseudonocardiaceae</taxon>
        <taxon>Saccharothrix</taxon>
    </lineage>
</organism>
<dbReference type="PANTHER" id="PTHR30036">
    <property type="entry name" value="D-XYLOSE-BINDING PERIPLASMIC PROTEIN"/>
    <property type="match status" value="1"/>
</dbReference>
<evidence type="ECO:0000259" key="3">
    <source>
        <dbReference type="Pfam" id="PF13407"/>
    </source>
</evidence>
<dbReference type="AlphaFoldDB" id="A0A3N1HIV2"/>
<dbReference type="Gene3D" id="3.40.50.2300">
    <property type="match status" value="2"/>
</dbReference>
<dbReference type="Proteomes" id="UP000268727">
    <property type="component" value="Unassembled WGS sequence"/>
</dbReference>
<gene>
    <name evidence="4" type="ORF">EDD40_7895</name>
</gene>
<dbReference type="GO" id="GO:0030288">
    <property type="term" value="C:outer membrane-bounded periplasmic space"/>
    <property type="evidence" value="ECO:0007669"/>
    <property type="project" value="TreeGrafter"/>
</dbReference>
<feature type="domain" description="Periplasmic binding protein" evidence="3">
    <location>
        <begin position="41"/>
        <end position="182"/>
    </location>
</feature>
<sequence>MHARRALSCTVVAMPAVGCGAGPDAGVAGGGSAGEPVVGVILPDDEASSRWVEQDSPKLAQALRFAGVEPLIEQADHDEARFAAIADDMIARRVDVLMTTPLSQAGGVAVEAKAKAAGIPVVDYDRISLGGHADYYVSFDDLDVGELQAEGLLECLRDRPRARIVELRGSPTDHNATLFAAGWTGWSRPTTARRAR</sequence>